<name>A0A8S9XGK1_APOLU</name>
<dbReference type="EMBL" id="WIXP02000008">
    <property type="protein sequence ID" value="KAF6207196.1"/>
    <property type="molecule type" value="Genomic_DNA"/>
</dbReference>
<evidence type="ECO:0000259" key="4">
    <source>
        <dbReference type="PROSITE" id="PS51805"/>
    </source>
</evidence>
<accession>A0A8S9XGK1</accession>
<evidence type="ECO:0000256" key="2">
    <source>
        <dbReference type="ARBA" id="ARBA00022771"/>
    </source>
</evidence>
<dbReference type="InterPro" id="IPR059102">
    <property type="entry name" value="PHD_PHF7/G2E3-like"/>
</dbReference>
<evidence type="ECO:0000313" key="6">
    <source>
        <dbReference type="Proteomes" id="UP000466442"/>
    </source>
</evidence>
<dbReference type="InterPro" id="IPR034732">
    <property type="entry name" value="EPHD"/>
</dbReference>
<protein>
    <recommendedName>
        <fullName evidence="4">PHD-type domain-containing protein</fullName>
    </recommendedName>
</protein>
<keyword evidence="3" id="KW-0862">Zinc</keyword>
<dbReference type="InterPro" id="IPR011011">
    <property type="entry name" value="Znf_FYVE_PHD"/>
</dbReference>
<dbReference type="PROSITE" id="PS51805">
    <property type="entry name" value="EPHD"/>
    <property type="match status" value="1"/>
</dbReference>
<dbReference type="PANTHER" id="PTHR12420">
    <property type="entry name" value="PHD FINGER PROTEIN"/>
    <property type="match status" value="1"/>
</dbReference>
<dbReference type="InterPro" id="IPR051188">
    <property type="entry name" value="PHD-type_Zinc_Finger"/>
</dbReference>
<dbReference type="GO" id="GO:0005634">
    <property type="term" value="C:nucleus"/>
    <property type="evidence" value="ECO:0007669"/>
    <property type="project" value="TreeGrafter"/>
</dbReference>
<keyword evidence="1" id="KW-0479">Metal-binding</keyword>
<keyword evidence="2" id="KW-0863">Zinc-finger</keyword>
<dbReference type="SUPFAM" id="SSF57903">
    <property type="entry name" value="FYVE/PHD zinc finger"/>
    <property type="match status" value="1"/>
</dbReference>
<dbReference type="Pfam" id="PF26054">
    <property type="entry name" value="PHD_G2E3"/>
    <property type="match status" value="1"/>
</dbReference>
<organism evidence="5 6">
    <name type="scientific">Apolygus lucorum</name>
    <name type="common">Small green plant bug</name>
    <name type="synonym">Lygocoris lucorum</name>
    <dbReference type="NCBI Taxonomy" id="248454"/>
    <lineage>
        <taxon>Eukaryota</taxon>
        <taxon>Metazoa</taxon>
        <taxon>Ecdysozoa</taxon>
        <taxon>Arthropoda</taxon>
        <taxon>Hexapoda</taxon>
        <taxon>Insecta</taxon>
        <taxon>Pterygota</taxon>
        <taxon>Neoptera</taxon>
        <taxon>Paraneoptera</taxon>
        <taxon>Hemiptera</taxon>
        <taxon>Heteroptera</taxon>
        <taxon>Panheteroptera</taxon>
        <taxon>Cimicomorpha</taxon>
        <taxon>Miridae</taxon>
        <taxon>Mirini</taxon>
        <taxon>Apolygus</taxon>
    </lineage>
</organism>
<reference evidence="5" key="1">
    <citation type="journal article" date="2021" name="Mol. Ecol. Resour.">
        <title>Apolygus lucorum genome provides insights into omnivorousness and mesophyll feeding.</title>
        <authorList>
            <person name="Liu Y."/>
            <person name="Liu H."/>
            <person name="Wang H."/>
            <person name="Huang T."/>
            <person name="Liu B."/>
            <person name="Yang B."/>
            <person name="Yin L."/>
            <person name="Li B."/>
            <person name="Zhang Y."/>
            <person name="Zhang S."/>
            <person name="Jiang F."/>
            <person name="Zhang X."/>
            <person name="Ren Y."/>
            <person name="Wang B."/>
            <person name="Wang S."/>
            <person name="Lu Y."/>
            <person name="Wu K."/>
            <person name="Fan W."/>
            <person name="Wang G."/>
        </authorList>
    </citation>
    <scope>NUCLEOTIDE SEQUENCE</scope>
    <source>
        <strain evidence="5">12Hb</strain>
    </source>
</reference>
<dbReference type="Gene3D" id="3.30.40.10">
    <property type="entry name" value="Zinc/RING finger domain, C3HC4 (zinc finger)"/>
    <property type="match status" value="2"/>
</dbReference>
<evidence type="ECO:0000256" key="1">
    <source>
        <dbReference type="ARBA" id="ARBA00022723"/>
    </source>
</evidence>
<dbReference type="Proteomes" id="UP000466442">
    <property type="component" value="Unassembled WGS sequence"/>
</dbReference>
<keyword evidence="6" id="KW-1185">Reference proteome</keyword>
<feature type="domain" description="PHD-type" evidence="4">
    <location>
        <begin position="44"/>
        <end position="159"/>
    </location>
</feature>
<dbReference type="GO" id="GO:0008270">
    <property type="term" value="F:zinc ion binding"/>
    <property type="evidence" value="ECO:0007669"/>
    <property type="project" value="UniProtKB-KW"/>
</dbReference>
<comment type="caution">
    <text evidence="5">The sequence shown here is derived from an EMBL/GenBank/DDBJ whole genome shotgun (WGS) entry which is preliminary data.</text>
</comment>
<dbReference type="PANTHER" id="PTHR12420:SF42">
    <property type="entry name" value="G2_M PHASE-SPECIFIC E3 UBIQUITIN-PROTEIN LIGASE"/>
    <property type="match status" value="1"/>
</dbReference>
<dbReference type="InterPro" id="IPR013083">
    <property type="entry name" value="Znf_RING/FYVE/PHD"/>
</dbReference>
<dbReference type="PROSITE" id="PS51257">
    <property type="entry name" value="PROKAR_LIPOPROTEIN"/>
    <property type="match status" value="1"/>
</dbReference>
<evidence type="ECO:0000313" key="5">
    <source>
        <dbReference type="EMBL" id="KAF6207196.1"/>
    </source>
</evidence>
<dbReference type="Pfam" id="PF13771">
    <property type="entry name" value="zf-HC5HC2H"/>
    <property type="match status" value="1"/>
</dbReference>
<evidence type="ECO:0000256" key="3">
    <source>
        <dbReference type="ARBA" id="ARBA00022833"/>
    </source>
</evidence>
<proteinExistence type="predicted"/>
<gene>
    <name evidence="5" type="ORF">GE061_018436</name>
</gene>
<sequence length="456" mass="51543">MELSRVCHLFEVVWPLVPTSASCVPMENPRFTMAYIKLDEFPPKKSCNFCQSRHVDDIELGEIANLKDIYCHYFCLLLANKVAQRGNDDQGILGFLANDIKKEILRGKKIICHYCKKGGATIECSDKKCKCKFHLPCGLQKNSLHQFFGQFRSFCSSHRLKQRIPAQVVESESDCVVCQTQLSSTSFLWPECCKPSALIHRRCLQKMALIHGYSFKCPLCNDDRKFLDQSKRLGIYVPEQEPSWEREEGAFEELLDRRISCELGTNCICENGITYSRIGTPWKLERCNLCGSNGIHLACSTKWVPGSGFAMPWSCETCSSASSNPPNEARVIPEAEASEDEEIDVEMIDSDDERPTMLPESLILPNQYDDSNTEPEPLESVDRLDVFRSQVPIIVPDSEDELEDVHSISSSDEDEVLAPSCENFPRPIVDCDSTPINRIYLVRAPAPQALKHSPRT</sequence>
<dbReference type="OrthoDB" id="512616at2759"/>
<dbReference type="AlphaFoldDB" id="A0A8S9XGK1"/>